<proteinExistence type="predicted"/>
<keyword evidence="3" id="KW-1185">Reference proteome</keyword>
<gene>
    <name evidence="2" type="primary">jg15367</name>
    <name evidence="2" type="ORF">PAEG_LOCUS22690</name>
</gene>
<comment type="caution">
    <text evidence="2">The sequence shown here is derived from an EMBL/GenBank/DDBJ whole genome shotgun (WGS) entry which is preliminary data.</text>
</comment>
<dbReference type="PROSITE" id="PS50879">
    <property type="entry name" value="RNASE_H_1"/>
    <property type="match status" value="1"/>
</dbReference>
<sequence length="85" mass="9669">MRWIQGHNGNMGNDTADELARLAKSLKVVGPEPIIPIPFSEFKTWLHKQSTHSELWINANECKHTNETIPDFDTRLTTKLLKLSG</sequence>
<name>A0A8S4SA74_9NEOP</name>
<evidence type="ECO:0000313" key="2">
    <source>
        <dbReference type="EMBL" id="CAH2254742.1"/>
    </source>
</evidence>
<dbReference type="InterPro" id="IPR002156">
    <property type="entry name" value="RNaseH_domain"/>
</dbReference>
<protein>
    <submittedName>
        <fullName evidence="2">Jg15367 protein</fullName>
    </submittedName>
</protein>
<dbReference type="OrthoDB" id="7489828at2759"/>
<organism evidence="2 3">
    <name type="scientific">Pararge aegeria aegeria</name>
    <dbReference type="NCBI Taxonomy" id="348720"/>
    <lineage>
        <taxon>Eukaryota</taxon>
        <taxon>Metazoa</taxon>
        <taxon>Ecdysozoa</taxon>
        <taxon>Arthropoda</taxon>
        <taxon>Hexapoda</taxon>
        <taxon>Insecta</taxon>
        <taxon>Pterygota</taxon>
        <taxon>Neoptera</taxon>
        <taxon>Endopterygota</taxon>
        <taxon>Lepidoptera</taxon>
        <taxon>Glossata</taxon>
        <taxon>Ditrysia</taxon>
        <taxon>Papilionoidea</taxon>
        <taxon>Nymphalidae</taxon>
        <taxon>Satyrinae</taxon>
        <taxon>Satyrini</taxon>
        <taxon>Parargina</taxon>
        <taxon>Pararge</taxon>
    </lineage>
</organism>
<dbReference type="AlphaFoldDB" id="A0A8S4SA74"/>
<dbReference type="Proteomes" id="UP000838756">
    <property type="component" value="Unassembled WGS sequence"/>
</dbReference>
<dbReference type="GO" id="GO:0004523">
    <property type="term" value="F:RNA-DNA hybrid ribonuclease activity"/>
    <property type="evidence" value="ECO:0007669"/>
    <property type="project" value="InterPro"/>
</dbReference>
<dbReference type="GO" id="GO:0003676">
    <property type="term" value="F:nucleic acid binding"/>
    <property type="evidence" value="ECO:0007669"/>
    <property type="project" value="InterPro"/>
</dbReference>
<evidence type="ECO:0000259" key="1">
    <source>
        <dbReference type="PROSITE" id="PS50879"/>
    </source>
</evidence>
<accession>A0A8S4SA74</accession>
<feature type="domain" description="RNase H type-1" evidence="1">
    <location>
        <begin position="1"/>
        <end position="25"/>
    </location>
</feature>
<reference evidence="2" key="1">
    <citation type="submission" date="2022-03" db="EMBL/GenBank/DDBJ databases">
        <authorList>
            <person name="Lindestad O."/>
        </authorList>
    </citation>
    <scope>NUCLEOTIDE SEQUENCE</scope>
</reference>
<evidence type="ECO:0000313" key="3">
    <source>
        <dbReference type="Proteomes" id="UP000838756"/>
    </source>
</evidence>
<dbReference type="EMBL" id="CAKXAJ010026087">
    <property type="protein sequence ID" value="CAH2254742.1"/>
    <property type="molecule type" value="Genomic_DNA"/>
</dbReference>